<accession>A0A9Q1HKB2</accession>
<dbReference type="Pfam" id="PF19798">
    <property type="entry name" value="Sulfotransfer_5"/>
    <property type="match status" value="1"/>
</dbReference>
<dbReference type="InterPro" id="IPR027417">
    <property type="entry name" value="P-loop_NTPase"/>
</dbReference>
<reference evidence="1" key="1">
    <citation type="submission" date="2021-10" db="EMBL/GenBank/DDBJ databases">
        <title>Tropical sea cucumber genome reveals ecological adaptation and Cuvierian tubules defense mechanism.</title>
        <authorList>
            <person name="Chen T."/>
        </authorList>
    </citation>
    <scope>NUCLEOTIDE SEQUENCE</scope>
    <source>
        <strain evidence="1">Nanhai2018</strain>
        <tissue evidence="1">Muscle</tissue>
    </source>
</reference>
<dbReference type="SUPFAM" id="SSF52540">
    <property type="entry name" value="P-loop containing nucleoside triphosphate hydrolases"/>
    <property type="match status" value="1"/>
</dbReference>
<keyword evidence="2" id="KW-1185">Reference proteome</keyword>
<evidence type="ECO:0000313" key="1">
    <source>
        <dbReference type="EMBL" id="KAJ8050384.1"/>
    </source>
</evidence>
<gene>
    <name evidence="1" type="ORF">HOLleu_03571</name>
</gene>
<sequence length="305" mass="35407">MAKEGTATDVPNRIFLWTNPRSLSTVFEKCVSCMDGADVWHEPYLNSFINHVNSSPELLQRYPKMETTMREGQEASIRDGGSLLPSSVFRNVFRRYRYDWVQEQLEAPLKKEKKFLFVKDWPGAIDGHFDKLPKVPFKHTFIIRNPRRTAKSYRKACLKFFKYEGNVDKFNMIESNPYTPIDLPNPNHLHAFWQYVRNTVDPNPVVIDSDDLQNFPEQILRKYCEVVGIPFKTTYLKWDAGKEPFKGINCPLHFISDHSVHYVNAVSSSCFLPVTSQPPTFESLTPDEQKYCSSLLPGYQEMYGI</sequence>
<dbReference type="PANTHER" id="PTHR48312">
    <property type="match status" value="1"/>
</dbReference>
<dbReference type="EMBL" id="JAIZAY010000001">
    <property type="protein sequence ID" value="KAJ8050384.1"/>
    <property type="molecule type" value="Genomic_DNA"/>
</dbReference>
<protein>
    <submittedName>
        <fullName evidence="1">Branched-chain-amino-acid aminotransferase-like protein 2</fullName>
    </submittedName>
</protein>
<keyword evidence="1" id="KW-0808">Transferase</keyword>
<evidence type="ECO:0000313" key="2">
    <source>
        <dbReference type="Proteomes" id="UP001152320"/>
    </source>
</evidence>
<keyword evidence="1" id="KW-0032">Aminotransferase</keyword>
<proteinExistence type="predicted"/>
<name>A0A9Q1HKB2_HOLLE</name>
<dbReference type="GO" id="GO:0008483">
    <property type="term" value="F:transaminase activity"/>
    <property type="evidence" value="ECO:0007669"/>
    <property type="project" value="UniProtKB-KW"/>
</dbReference>
<organism evidence="1 2">
    <name type="scientific">Holothuria leucospilota</name>
    <name type="common">Black long sea cucumber</name>
    <name type="synonym">Mertensiothuria leucospilota</name>
    <dbReference type="NCBI Taxonomy" id="206669"/>
    <lineage>
        <taxon>Eukaryota</taxon>
        <taxon>Metazoa</taxon>
        <taxon>Echinodermata</taxon>
        <taxon>Eleutherozoa</taxon>
        <taxon>Echinozoa</taxon>
        <taxon>Holothuroidea</taxon>
        <taxon>Aspidochirotacea</taxon>
        <taxon>Aspidochirotida</taxon>
        <taxon>Holothuriidae</taxon>
        <taxon>Holothuria</taxon>
    </lineage>
</organism>
<dbReference type="OrthoDB" id="416710at2759"/>
<dbReference type="Proteomes" id="UP001152320">
    <property type="component" value="Chromosome 1"/>
</dbReference>
<dbReference type="AlphaFoldDB" id="A0A9Q1HKB2"/>
<dbReference type="Gene3D" id="3.40.50.300">
    <property type="entry name" value="P-loop containing nucleotide triphosphate hydrolases"/>
    <property type="match status" value="1"/>
</dbReference>
<comment type="caution">
    <text evidence="1">The sequence shown here is derived from an EMBL/GenBank/DDBJ whole genome shotgun (WGS) entry which is preliminary data.</text>
</comment>
<dbReference type="PANTHER" id="PTHR48312:SF1">
    <property type="entry name" value="SULFOTRANSFERASE"/>
    <property type="match status" value="1"/>
</dbReference>